<accession>A0A085V9L4</accession>
<gene>
    <name evidence="1" type="ORF">IV02_10245</name>
</gene>
<name>A0A085V9L4_PSESX</name>
<sequence length="70" mass="8070">MMATSSEVIEWSALWRLAGDTVICRKCSARQKEIDQANPFRHQDNCLHMGDENFPWRELDQPSDDDFGGL</sequence>
<dbReference type="AlphaFoldDB" id="A0A085V9L4"/>
<dbReference type="RefSeq" id="WP_047574335.1">
    <property type="nucleotide sequence ID" value="NZ_JPQT01000099.1"/>
</dbReference>
<comment type="caution">
    <text evidence="1">The sequence shown here is derived from an EMBL/GenBank/DDBJ whole genome shotgun (WGS) entry which is preliminary data.</text>
</comment>
<evidence type="ECO:0000313" key="1">
    <source>
        <dbReference type="EMBL" id="KFE52127.1"/>
    </source>
</evidence>
<dbReference type="Proteomes" id="UP000028643">
    <property type="component" value="Unassembled WGS sequence"/>
</dbReference>
<organism evidence="1 2">
    <name type="scientific">Pseudomonas syringae</name>
    <dbReference type="NCBI Taxonomy" id="317"/>
    <lineage>
        <taxon>Bacteria</taxon>
        <taxon>Pseudomonadati</taxon>
        <taxon>Pseudomonadota</taxon>
        <taxon>Gammaproteobacteria</taxon>
        <taxon>Pseudomonadales</taxon>
        <taxon>Pseudomonadaceae</taxon>
        <taxon>Pseudomonas</taxon>
    </lineage>
</organism>
<reference evidence="1 2" key="1">
    <citation type="submission" date="2014-07" db="EMBL/GenBank/DDBJ databases">
        <title>Draft Genome Sequences of Environmental Pseudomonas syringae strains.</title>
        <authorList>
            <person name="Baltrus D.A."/>
            <person name="Berge O."/>
            <person name="Morris C."/>
        </authorList>
    </citation>
    <scope>NUCLEOTIDE SEQUENCE [LARGE SCALE GENOMIC DNA]</scope>
    <source>
        <strain evidence="1 2">CEB003</strain>
    </source>
</reference>
<proteinExistence type="predicted"/>
<dbReference type="PATRIC" id="fig|317.174.peg.2098"/>
<protein>
    <submittedName>
        <fullName evidence="1">Uncharacterized protein</fullName>
    </submittedName>
</protein>
<evidence type="ECO:0000313" key="2">
    <source>
        <dbReference type="Proteomes" id="UP000028643"/>
    </source>
</evidence>
<dbReference type="EMBL" id="JPQT01000099">
    <property type="protein sequence ID" value="KFE52127.1"/>
    <property type="molecule type" value="Genomic_DNA"/>
</dbReference>